<dbReference type="GeneID" id="54563486"/>
<dbReference type="Proteomes" id="UP000799537">
    <property type="component" value="Unassembled WGS sequence"/>
</dbReference>
<evidence type="ECO:0000313" key="1">
    <source>
        <dbReference type="EMBL" id="KAF2158296.1"/>
    </source>
</evidence>
<accession>A0A6A6BY12</accession>
<dbReference type="OrthoDB" id="3787398at2759"/>
<keyword evidence="2" id="KW-1185">Reference proteome</keyword>
<proteinExistence type="predicted"/>
<dbReference type="EMBL" id="ML993733">
    <property type="protein sequence ID" value="KAF2158296.1"/>
    <property type="molecule type" value="Genomic_DNA"/>
</dbReference>
<dbReference type="RefSeq" id="XP_033659185.1">
    <property type="nucleotide sequence ID" value="XM_033810214.1"/>
</dbReference>
<organism evidence="1 2">
    <name type="scientific">Zasmidium cellare ATCC 36951</name>
    <dbReference type="NCBI Taxonomy" id="1080233"/>
    <lineage>
        <taxon>Eukaryota</taxon>
        <taxon>Fungi</taxon>
        <taxon>Dikarya</taxon>
        <taxon>Ascomycota</taxon>
        <taxon>Pezizomycotina</taxon>
        <taxon>Dothideomycetes</taxon>
        <taxon>Dothideomycetidae</taxon>
        <taxon>Mycosphaerellales</taxon>
        <taxon>Mycosphaerellaceae</taxon>
        <taxon>Zasmidium</taxon>
    </lineage>
</organism>
<gene>
    <name evidence="1" type="ORF">M409DRAFT_31186</name>
</gene>
<name>A0A6A6BY12_ZASCE</name>
<protein>
    <submittedName>
        <fullName evidence="1">Uncharacterized protein</fullName>
    </submittedName>
</protein>
<dbReference type="AlphaFoldDB" id="A0A6A6BY12"/>
<evidence type="ECO:0000313" key="2">
    <source>
        <dbReference type="Proteomes" id="UP000799537"/>
    </source>
</evidence>
<reference evidence="1" key="1">
    <citation type="journal article" date="2020" name="Stud. Mycol.">
        <title>101 Dothideomycetes genomes: a test case for predicting lifestyles and emergence of pathogens.</title>
        <authorList>
            <person name="Haridas S."/>
            <person name="Albert R."/>
            <person name="Binder M."/>
            <person name="Bloem J."/>
            <person name="Labutti K."/>
            <person name="Salamov A."/>
            <person name="Andreopoulos B."/>
            <person name="Baker S."/>
            <person name="Barry K."/>
            <person name="Bills G."/>
            <person name="Bluhm B."/>
            <person name="Cannon C."/>
            <person name="Castanera R."/>
            <person name="Culley D."/>
            <person name="Daum C."/>
            <person name="Ezra D."/>
            <person name="Gonzalez J."/>
            <person name="Henrissat B."/>
            <person name="Kuo A."/>
            <person name="Liang C."/>
            <person name="Lipzen A."/>
            <person name="Lutzoni F."/>
            <person name="Magnuson J."/>
            <person name="Mondo S."/>
            <person name="Nolan M."/>
            <person name="Ohm R."/>
            <person name="Pangilinan J."/>
            <person name="Park H.-J."/>
            <person name="Ramirez L."/>
            <person name="Alfaro M."/>
            <person name="Sun H."/>
            <person name="Tritt A."/>
            <person name="Yoshinaga Y."/>
            <person name="Zwiers L.-H."/>
            <person name="Turgeon B."/>
            <person name="Goodwin S."/>
            <person name="Spatafora J."/>
            <person name="Crous P."/>
            <person name="Grigoriev I."/>
        </authorList>
    </citation>
    <scope>NUCLEOTIDE SEQUENCE</scope>
    <source>
        <strain evidence="1">ATCC 36951</strain>
    </source>
</reference>
<sequence length="467" mass="53679">MPLTDDERHLYRTWLDATHLSHAPYSDRLTRAWHDYCAAFAHDRDVSPTFPHVRLGHLMNNTIAHFQFANAMINRWPLPIRSDLNRTCSLSSSIESPSPLPFHTWGQPRYIERRKQATAVWYSLLHFLVFHWSAYGGIDTPIHNMGLQLSRQYCDLIADLRSYATIQLRFPPRETAVKDVVEEFFLLALTDPHPTPRTNPLLWWLGVLIHADVVHQLPPLPIPGLHDRLDLTAKLDALDHYARVLIFHNTYMRWTDPQPFFQPAPESKIDVARWVDSADIAWVGQNKEIPPDTSPQPDLSTPGWVEFRSQLQAEIDSWLVRDSPGPMRDFTALRSGTLPPDRPSQPEQAPTTGFCIKYVAVYDWTQDPKILSSTYPATLKRHFSSLDAANRQVSKVVSSTLRRELEDPPEEYDLDVLDDIFPLGEDNALAVQWDRAEDIDGFARSRAIYVSRWEATKVLAWVERVAI</sequence>